<sequence length="111" mass="12449">MDSVERVRQICKSKKIPISKLEKDLGYSNGYISQLRKGVFPSDRLISIAKYLGVSTNYLMTGKDDSQGDGNPYSELKGIYLSYAKEAQESGIDPDDIRLALETIRKLRGDK</sequence>
<protein>
    <submittedName>
        <fullName evidence="2">XRE family transcriptional regulator</fullName>
    </submittedName>
</protein>
<gene>
    <name evidence="2" type="ORF">DW839_19505</name>
</gene>
<accession>A0A414ASB9</accession>
<organism evidence="2 3">
    <name type="scientific">Enterocloster bolteae</name>
    <dbReference type="NCBI Taxonomy" id="208479"/>
    <lineage>
        <taxon>Bacteria</taxon>
        <taxon>Bacillati</taxon>
        <taxon>Bacillota</taxon>
        <taxon>Clostridia</taxon>
        <taxon>Lachnospirales</taxon>
        <taxon>Lachnospiraceae</taxon>
        <taxon>Enterocloster</taxon>
    </lineage>
</organism>
<reference evidence="2 3" key="1">
    <citation type="submission" date="2018-08" db="EMBL/GenBank/DDBJ databases">
        <title>A genome reference for cultivated species of the human gut microbiota.</title>
        <authorList>
            <person name="Zou Y."/>
            <person name="Xue W."/>
            <person name="Luo G."/>
        </authorList>
    </citation>
    <scope>NUCLEOTIDE SEQUENCE [LARGE SCALE GENOMIC DNA]</scope>
    <source>
        <strain evidence="2 3">AM35-14</strain>
    </source>
</reference>
<dbReference type="InterPro" id="IPR001387">
    <property type="entry name" value="Cro/C1-type_HTH"/>
</dbReference>
<dbReference type="EMBL" id="QSHZ01000022">
    <property type="protein sequence ID" value="RHC54413.1"/>
    <property type="molecule type" value="Genomic_DNA"/>
</dbReference>
<dbReference type="SUPFAM" id="SSF47413">
    <property type="entry name" value="lambda repressor-like DNA-binding domains"/>
    <property type="match status" value="1"/>
</dbReference>
<dbReference type="SMART" id="SM00530">
    <property type="entry name" value="HTH_XRE"/>
    <property type="match status" value="1"/>
</dbReference>
<dbReference type="Pfam" id="PF12844">
    <property type="entry name" value="HTH_19"/>
    <property type="match status" value="1"/>
</dbReference>
<dbReference type="Gene3D" id="1.10.260.40">
    <property type="entry name" value="lambda repressor-like DNA-binding domains"/>
    <property type="match status" value="1"/>
</dbReference>
<dbReference type="GO" id="GO:0003677">
    <property type="term" value="F:DNA binding"/>
    <property type="evidence" value="ECO:0007669"/>
    <property type="project" value="InterPro"/>
</dbReference>
<dbReference type="AlphaFoldDB" id="A0A414ASB9"/>
<dbReference type="PROSITE" id="PS50943">
    <property type="entry name" value="HTH_CROC1"/>
    <property type="match status" value="1"/>
</dbReference>
<feature type="domain" description="HTH cro/C1-type" evidence="1">
    <location>
        <begin position="7"/>
        <end position="59"/>
    </location>
</feature>
<comment type="caution">
    <text evidence="2">The sequence shown here is derived from an EMBL/GenBank/DDBJ whole genome shotgun (WGS) entry which is preliminary data.</text>
</comment>
<evidence type="ECO:0000313" key="3">
    <source>
        <dbReference type="Proteomes" id="UP000283975"/>
    </source>
</evidence>
<dbReference type="CDD" id="cd00093">
    <property type="entry name" value="HTH_XRE"/>
    <property type="match status" value="1"/>
</dbReference>
<evidence type="ECO:0000313" key="2">
    <source>
        <dbReference type="EMBL" id="RHC54413.1"/>
    </source>
</evidence>
<dbReference type="RefSeq" id="WP_119205440.1">
    <property type="nucleotide sequence ID" value="NZ_JAWEXQ010000018.1"/>
</dbReference>
<dbReference type="InterPro" id="IPR010982">
    <property type="entry name" value="Lambda_DNA-bd_dom_sf"/>
</dbReference>
<proteinExistence type="predicted"/>
<dbReference type="Proteomes" id="UP000283975">
    <property type="component" value="Unassembled WGS sequence"/>
</dbReference>
<evidence type="ECO:0000259" key="1">
    <source>
        <dbReference type="PROSITE" id="PS50943"/>
    </source>
</evidence>
<name>A0A414ASB9_9FIRM</name>